<comment type="caution">
    <text evidence="1">The sequence shown here is derived from an EMBL/GenBank/DDBJ whole genome shotgun (WGS) entry which is preliminary data.</text>
</comment>
<name>A0A9X2XPE3_9BACT</name>
<dbReference type="AlphaFoldDB" id="A0A9X2XPE3"/>
<gene>
    <name evidence="1" type="ORF">OCK74_16210</name>
</gene>
<accession>A0A9X2XPE3</accession>
<dbReference type="EMBL" id="JAOTIF010000014">
    <property type="protein sequence ID" value="MCU7550664.1"/>
    <property type="molecule type" value="Genomic_DNA"/>
</dbReference>
<evidence type="ECO:0000313" key="2">
    <source>
        <dbReference type="Proteomes" id="UP001155483"/>
    </source>
</evidence>
<evidence type="ECO:0000313" key="1">
    <source>
        <dbReference type="EMBL" id="MCU7550664.1"/>
    </source>
</evidence>
<sequence length="76" mass="8920">MESIFTTNISIGNKSASYHVYFDHEKYIFMPEPPEEGLPTFSIKREHDEWHDQDPIDPDLKDQAVEALEGYLLKQH</sequence>
<protein>
    <submittedName>
        <fullName evidence="1">Uncharacterized protein</fullName>
    </submittedName>
</protein>
<reference evidence="1" key="1">
    <citation type="submission" date="2022-09" db="EMBL/GenBank/DDBJ databases">
        <authorList>
            <person name="Yuan C."/>
            <person name="Ke Z."/>
        </authorList>
    </citation>
    <scope>NUCLEOTIDE SEQUENCE</scope>
    <source>
        <strain evidence="1">LB-8</strain>
    </source>
</reference>
<dbReference type="Proteomes" id="UP001155483">
    <property type="component" value="Unassembled WGS sequence"/>
</dbReference>
<proteinExistence type="predicted"/>
<organism evidence="1 2">
    <name type="scientific">Paraflavisolibacter caeni</name>
    <dbReference type="NCBI Taxonomy" id="2982496"/>
    <lineage>
        <taxon>Bacteria</taxon>
        <taxon>Pseudomonadati</taxon>
        <taxon>Bacteroidota</taxon>
        <taxon>Chitinophagia</taxon>
        <taxon>Chitinophagales</taxon>
        <taxon>Chitinophagaceae</taxon>
        <taxon>Paraflavisolibacter</taxon>
    </lineage>
</organism>
<dbReference type="RefSeq" id="WP_279298103.1">
    <property type="nucleotide sequence ID" value="NZ_JAOTIF010000014.1"/>
</dbReference>
<reference evidence="1" key="2">
    <citation type="submission" date="2023-04" db="EMBL/GenBank/DDBJ databases">
        <title>Paracnuella aquatica gen. nov., sp. nov., a member of the family Chitinophagaceae isolated from a hot spring.</title>
        <authorList>
            <person name="Wang C."/>
        </authorList>
    </citation>
    <scope>NUCLEOTIDE SEQUENCE</scope>
    <source>
        <strain evidence="1">LB-8</strain>
    </source>
</reference>
<keyword evidence="2" id="KW-1185">Reference proteome</keyword>